<evidence type="ECO:0000256" key="3">
    <source>
        <dbReference type="ARBA" id="ARBA00022679"/>
    </source>
</evidence>
<dbReference type="Gene3D" id="1.10.510.10">
    <property type="entry name" value="Transferase(Phosphotransferase) domain 1"/>
    <property type="match status" value="1"/>
</dbReference>
<evidence type="ECO:0000256" key="11">
    <source>
        <dbReference type="SAM" id="Phobius"/>
    </source>
</evidence>
<dbReference type="InterPro" id="IPR017441">
    <property type="entry name" value="Protein_kinase_ATP_BS"/>
</dbReference>
<dbReference type="PANTHER" id="PTHR22983:SF6">
    <property type="entry name" value="SERINE_THREONINE-PROTEIN KINASE 36"/>
    <property type="match status" value="1"/>
</dbReference>
<dbReference type="InterPro" id="IPR011009">
    <property type="entry name" value="Kinase-like_dom_sf"/>
</dbReference>
<evidence type="ECO:0000256" key="9">
    <source>
        <dbReference type="ARBA" id="ARBA00048679"/>
    </source>
</evidence>
<dbReference type="SUPFAM" id="SSF56112">
    <property type="entry name" value="Protein kinase-like (PK-like)"/>
    <property type="match status" value="1"/>
</dbReference>
<dbReference type="CDD" id="cd14002">
    <property type="entry name" value="STKc_STK36"/>
    <property type="match status" value="1"/>
</dbReference>
<dbReference type="Gene3D" id="3.30.200.20">
    <property type="entry name" value="Phosphorylase Kinase, domain 1"/>
    <property type="match status" value="1"/>
</dbReference>
<dbReference type="PROSITE" id="PS00107">
    <property type="entry name" value="PROTEIN_KINASE_ATP"/>
    <property type="match status" value="1"/>
</dbReference>
<reference evidence="13" key="1">
    <citation type="journal article" date="2017" name="Nature">
        <title>The sunflower genome provides insights into oil metabolism, flowering and Asterid evolution.</title>
        <authorList>
            <person name="Badouin H."/>
            <person name="Gouzy J."/>
            <person name="Grassa C.J."/>
            <person name="Murat F."/>
            <person name="Staton S.E."/>
            <person name="Cottret L."/>
            <person name="Lelandais-Briere C."/>
            <person name="Owens G.L."/>
            <person name="Carrere S."/>
            <person name="Mayjonade B."/>
            <person name="Legrand L."/>
            <person name="Gill N."/>
            <person name="Kane N.C."/>
            <person name="Bowers J.E."/>
            <person name="Hubner S."/>
            <person name="Bellec A."/>
            <person name="Berard A."/>
            <person name="Berges H."/>
            <person name="Blanchet N."/>
            <person name="Boniface M.C."/>
            <person name="Brunel D."/>
            <person name="Catrice O."/>
            <person name="Chaidir N."/>
            <person name="Claudel C."/>
            <person name="Donnadieu C."/>
            <person name="Faraut T."/>
            <person name="Fievet G."/>
            <person name="Helmstetter N."/>
            <person name="King M."/>
            <person name="Knapp S.J."/>
            <person name="Lai Z."/>
            <person name="Le Paslier M.C."/>
            <person name="Lippi Y."/>
            <person name="Lorenzon L."/>
            <person name="Mandel J.R."/>
            <person name="Marage G."/>
            <person name="Marchand G."/>
            <person name="Marquand E."/>
            <person name="Bret-Mestries E."/>
            <person name="Morien E."/>
            <person name="Nambeesan S."/>
            <person name="Nguyen T."/>
            <person name="Pegot-Espagnet P."/>
            <person name="Pouilly N."/>
            <person name="Raftis F."/>
            <person name="Sallet E."/>
            <person name="Schiex T."/>
            <person name="Thomas J."/>
            <person name="Vandecasteele C."/>
            <person name="Vares D."/>
            <person name="Vear F."/>
            <person name="Vautrin S."/>
            <person name="Crespi M."/>
            <person name="Mangin B."/>
            <person name="Burke J.M."/>
            <person name="Salse J."/>
            <person name="Munos S."/>
            <person name="Vincourt P."/>
            <person name="Rieseberg L.H."/>
            <person name="Langlade N.B."/>
        </authorList>
    </citation>
    <scope>NUCLEOTIDE SEQUENCE</scope>
    <source>
        <tissue evidence="13">Leaves</tissue>
    </source>
</reference>
<dbReference type="Gramene" id="mRNA:HanXRQr2_Chr05g0219341">
    <property type="protein sequence ID" value="mRNA:HanXRQr2_Chr05g0219341"/>
    <property type="gene ID" value="HanXRQr2_Chr05g0219341"/>
</dbReference>
<evidence type="ECO:0000256" key="7">
    <source>
        <dbReference type="ARBA" id="ARBA00022840"/>
    </source>
</evidence>
<keyword evidence="11" id="KW-1133">Transmembrane helix</keyword>
<evidence type="ECO:0000256" key="8">
    <source>
        <dbReference type="ARBA" id="ARBA00047899"/>
    </source>
</evidence>
<sequence length="769" mass="87353">MGVENYHVIELVGEGSFGKVYKGRRKFTGQFVAMKFILKHGKSKNDIQNLRQEIEVLMLYFICIFCLIFLFECNASDAYFLQILRKLKHENIIQMLDSFESPQEFCVVTEFAQVTSFGELFEILEDDQCLPEDEVQKIAKQLVSALHYLHSNRIIHRDMKPQNILICAGGVVKLCDFGFARAMSNNTVVLRTHKGTPLYMAPELVREKPYDHTVDLWALGVILYELYVGQPPFLAKTIFTLMKHITNDPVMCPETMSANFRSFLTGLLNKDPHSRLTWPELLHHPFVAEPLEDVEARVLVLSYLFLCLDLGLITQNDILTMLINYKDKLENNSRTVMGAKYIGQDNEALSVILLPLKSRQCRDQDVATQSLKILLNLVAAGAINSTGVLDEICWEVINFTVNFLRLKRSDYSDMLIKCFSVIKKLFDSSGGGFGDSYIRHWVAMVELYKEVIILATRDREVSGSTQNASNMAGYQSMLVELFGNGLLNPNNMKRLLGNSSSKEVKVNVLMIVSEVACLNKDFYKYIHGSNILELLKGFLTHEDPDIRTNACRALGSMCRHNSYFYDLYVCINYYLLVNNLTDIYEITVELATITGKHGYFLFCCRQSIISSVSWLIAAMTGTNTPASLLISNAAFHNDFLYEELSRCIPRIANLLLSEEDYKTKGNACGIFSNLVRHSNKFCNDLVSKGAMQAMLKVVEDWFIVDPNHAISESPLEVALYALAKVCRHAPCRQFLRASDQYPIFEKLRQSSKEKIAEYASFILNESSQP</sequence>
<dbReference type="InterPro" id="IPR000357">
    <property type="entry name" value="HEAT"/>
</dbReference>
<keyword evidence="14" id="KW-1185">Reference proteome</keyword>
<dbReference type="Pfam" id="PF00069">
    <property type="entry name" value="Pkinase"/>
    <property type="match status" value="2"/>
</dbReference>
<keyword evidence="7 10" id="KW-0067">ATP-binding</keyword>
<evidence type="ECO:0000256" key="4">
    <source>
        <dbReference type="ARBA" id="ARBA00022737"/>
    </source>
</evidence>
<evidence type="ECO:0000256" key="6">
    <source>
        <dbReference type="ARBA" id="ARBA00022777"/>
    </source>
</evidence>
<dbReference type="InterPro" id="IPR008271">
    <property type="entry name" value="Ser/Thr_kinase_AS"/>
</dbReference>
<organism evidence="13 14">
    <name type="scientific">Helianthus annuus</name>
    <name type="common">Common sunflower</name>
    <dbReference type="NCBI Taxonomy" id="4232"/>
    <lineage>
        <taxon>Eukaryota</taxon>
        <taxon>Viridiplantae</taxon>
        <taxon>Streptophyta</taxon>
        <taxon>Embryophyta</taxon>
        <taxon>Tracheophyta</taxon>
        <taxon>Spermatophyta</taxon>
        <taxon>Magnoliopsida</taxon>
        <taxon>eudicotyledons</taxon>
        <taxon>Gunneridae</taxon>
        <taxon>Pentapetalae</taxon>
        <taxon>asterids</taxon>
        <taxon>campanulids</taxon>
        <taxon>Asterales</taxon>
        <taxon>Asteraceae</taxon>
        <taxon>Asteroideae</taxon>
        <taxon>Heliantheae alliance</taxon>
        <taxon>Heliantheae</taxon>
        <taxon>Helianthus</taxon>
    </lineage>
</organism>
<dbReference type="GO" id="GO:0005737">
    <property type="term" value="C:cytoplasm"/>
    <property type="evidence" value="ECO:0000318"/>
    <property type="project" value="GO_Central"/>
</dbReference>
<dbReference type="InterPro" id="IPR016024">
    <property type="entry name" value="ARM-type_fold"/>
</dbReference>
<evidence type="ECO:0000256" key="5">
    <source>
        <dbReference type="ARBA" id="ARBA00022741"/>
    </source>
</evidence>
<keyword evidence="6" id="KW-0418">Kinase</keyword>
<reference evidence="13" key="2">
    <citation type="submission" date="2020-06" db="EMBL/GenBank/DDBJ databases">
        <title>Helianthus annuus Genome sequencing and assembly Release 2.</title>
        <authorList>
            <person name="Gouzy J."/>
            <person name="Langlade N."/>
            <person name="Munos S."/>
        </authorList>
    </citation>
    <scope>NUCLEOTIDE SEQUENCE</scope>
    <source>
        <tissue evidence="13">Leaves</tissue>
    </source>
</reference>
<comment type="catalytic activity">
    <reaction evidence="9">
        <text>L-seryl-[protein] + ATP = O-phospho-L-seryl-[protein] + ADP + H(+)</text>
        <dbReference type="Rhea" id="RHEA:17989"/>
        <dbReference type="Rhea" id="RHEA-COMP:9863"/>
        <dbReference type="Rhea" id="RHEA-COMP:11604"/>
        <dbReference type="ChEBI" id="CHEBI:15378"/>
        <dbReference type="ChEBI" id="CHEBI:29999"/>
        <dbReference type="ChEBI" id="CHEBI:30616"/>
        <dbReference type="ChEBI" id="CHEBI:83421"/>
        <dbReference type="ChEBI" id="CHEBI:456216"/>
        <dbReference type="EC" id="2.7.11.1"/>
    </reaction>
</comment>
<dbReference type="AlphaFoldDB" id="A0A9K3J0G1"/>
<dbReference type="PROSITE" id="PS50011">
    <property type="entry name" value="PROTEIN_KINASE_DOM"/>
    <property type="match status" value="1"/>
</dbReference>
<gene>
    <name evidence="13" type="ORF">HanXRQr2_Chr05g0219341</name>
</gene>
<keyword evidence="3 13" id="KW-0808">Transferase</keyword>
<dbReference type="SUPFAM" id="SSF48371">
    <property type="entry name" value="ARM repeat"/>
    <property type="match status" value="1"/>
</dbReference>
<feature type="transmembrane region" description="Helical" evidence="11">
    <location>
        <begin position="54"/>
        <end position="71"/>
    </location>
</feature>
<evidence type="ECO:0000256" key="10">
    <source>
        <dbReference type="PROSITE-ProRule" id="PRU10141"/>
    </source>
</evidence>
<comment type="catalytic activity">
    <reaction evidence="8">
        <text>L-threonyl-[protein] + ATP = O-phospho-L-threonyl-[protein] + ADP + H(+)</text>
        <dbReference type="Rhea" id="RHEA:46608"/>
        <dbReference type="Rhea" id="RHEA-COMP:11060"/>
        <dbReference type="Rhea" id="RHEA-COMP:11605"/>
        <dbReference type="ChEBI" id="CHEBI:15378"/>
        <dbReference type="ChEBI" id="CHEBI:30013"/>
        <dbReference type="ChEBI" id="CHEBI:30616"/>
        <dbReference type="ChEBI" id="CHEBI:61977"/>
        <dbReference type="ChEBI" id="CHEBI:456216"/>
        <dbReference type="EC" id="2.7.11.1"/>
    </reaction>
</comment>
<dbReference type="EMBL" id="MNCJ02000320">
    <property type="protein sequence ID" value="KAF5806265.1"/>
    <property type="molecule type" value="Genomic_DNA"/>
</dbReference>
<dbReference type="InterPro" id="IPR000719">
    <property type="entry name" value="Prot_kinase_dom"/>
</dbReference>
<dbReference type="InterPro" id="IPR011989">
    <property type="entry name" value="ARM-like"/>
</dbReference>
<dbReference type="Proteomes" id="UP000215914">
    <property type="component" value="Unassembled WGS sequence"/>
</dbReference>
<evidence type="ECO:0000259" key="12">
    <source>
        <dbReference type="PROSITE" id="PS50011"/>
    </source>
</evidence>
<evidence type="ECO:0000256" key="2">
    <source>
        <dbReference type="ARBA" id="ARBA00022527"/>
    </source>
</evidence>
<proteinExistence type="predicted"/>
<keyword evidence="4" id="KW-0677">Repeat</keyword>
<dbReference type="PROSITE" id="PS00108">
    <property type="entry name" value="PROTEIN_KINASE_ST"/>
    <property type="match status" value="1"/>
</dbReference>
<keyword evidence="2" id="KW-0723">Serine/threonine-protein kinase</keyword>
<keyword evidence="5 10" id="KW-0547">Nucleotide-binding</keyword>
<dbReference type="SMART" id="SM00220">
    <property type="entry name" value="S_TKc"/>
    <property type="match status" value="1"/>
</dbReference>
<protein>
    <recommendedName>
        <fullName evidence="1">non-specific serine/threonine protein kinase</fullName>
        <ecNumber evidence="1">2.7.11.1</ecNumber>
    </recommendedName>
</protein>
<dbReference type="GO" id="GO:0004674">
    <property type="term" value="F:protein serine/threonine kinase activity"/>
    <property type="evidence" value="ECO:0007669"/>
    <property type="project" value="UniProtKB-KW"/>
</dbReference>
<dbReference type="Pfam" id="PF02985">
    <property type="entry name" value="HEAT"/>
    <property type="match status" value="1"/>
</dbReference>
<comment type="caution">
    <text evidence="13">The sequence shown here is derived from an EMBL/GenBank/DDBJ whole genome shotgun (WGS) entry which is preliminary data.</text>
</comment>
<evidence type="ECO:0000313" key="13">
    <source>
        <dbReference type="EMBL" id="KAF5806265.1"/>
    </source>
</evidence>
<dbReference type="GO" id="GO:0005524">
    <property type="term" value="F:ATP binding"/>
    <property type="evidence" value="ECO:0007669"/>
    <property type="project" value="UniProtKB-UniRule"/>
</dbReference>
<keyword evidence="11" id="KW-0812">Transmembrane</keyword>
<dbReference type="EC" id="2.7.11.1" evidence="1"/>
<evidence type="ECO:0000313" key="14">
    <source>
        <dbReference type="Proteomes" id="UP000215914"/>
    </source>
</evidence>
<feature type="binding site" evidence="10">
    <location>
        <position position="39"/>
    </location>
    <ligand>
        <name>ATP</name>
        <dbReference type="ChEBI" id="CHEBI:30616"/>
    </ligand>
</feature>
<evidence type="ECO:0000256" key="1">
    <source>
        <dbReference type="ARBA" id="ARBA00012513"/>
    </source>
</evidence>
<accession>A0A9K3J0G1</accession>
<keyword evidence="11" id="KW-0472">Membrane</keyword>
<dbReference type="PANTHER" id="PTHR22983">
    <property type="entry name" value="PROTEIN KINASE RELATED"/>
    <property type="match status" value="1"/>
</dbReference>
<feature type="domain" description="Protein kinase" evidence="12">
    <location>
        <begin position="6"/>
        <end position="287"/>
    </location>
</feature>
<name>A0A9K3J0G1_HELAN</name>
<dbReference type="Gene3D" id="1.25.10.10">
    <property type="entry name" value="Leucine-rich Repeat Variant"/>
    <property type="match status" value="2"/>
</dbReference>